<gene>
    <name evidence="3" type="ORF">B0T22DRAFT_456643</name>
    <name evidence="2" type="ORF">B0T22DRAFT_474797</name>
</gene>
<evidence type="ECO:0000313" key="3">
    <source>
        <dbReference type="EMBL" id="KAK3687199.1"/>
    </source>
</evidence>
<evidence type="ECO:0000313" key="4">
    <source>
        <dbReference type="Proteomes" id="UP001270362"/>
    </source>
</evidence>
<evidence type="ECO:0000256" key="1">
    <source>
        <dbReference type="SAM" id="MobiDB-lite"/>
    </source>
</evidence>
<dbReference type="AlphaFoldDB" id="A0AAE0WXT3"/>
<reference evidence="2" key="2">
    <citation type="submission" date="2023-06" db="EMBL/GenBank/DDBJ databases">
        <authorList>
            <consortium name="Lawrence Berkeley National Laboratory"/>
            <person name="Haridas S."/>
            <person name="Hensen N."/>
            <person name="Bonometti L."/>
            <person name="Westerberg I."/>
            <person name="Brannstrom I.O."/>
            <person name="Guillou S."/>
            <person name="Cros-Aarteil S."/>
            <person name="Calhoun S."/>
            <person name="Kuo A."/>
            <person name="Mondo S."/>
            <person name="Pangilinan J."/>
            <person name="Riley R."/>
            <person name="Labutti K."/>
            <person name="Andreopoulos B."/>
            <person name="Lipzen A."/>
            <person name="Chen C."/>
            <person name="Yanf M."/>
            <person name="Daum C."/>
            <person name="Ng V."/>
            <person name="Clum A."/>
            <person name="Steindorff A."/>
            <person name="Ohm R."/>
            <person name="Martin F."/>
            <person name="Silar P."/>
            <person name="Natvig D."/>
            <person name="Lalanne C."/>
            <person name="Gautier V."/>
            <person name="Ament-Velasquez S.L."/>
            <person name="Kruys A."/>
            <person name="Hutchinson M.I."/>
            <person name="Powell A.J."/>
            <person name="Barry K."/>
            <person name="Miller A.N."/>
            <person name="Grigoriev I.V."/>
            <person name="Debuchy R."/>
            <person name="Gladieux P."/>
            <person name="Thoren M.H."/>
            <person name="Johannesson H."/>
        </authorList>
    </citation>
    <scope>NUCLEOTIDE SEQUENCE</scope>
    <source>
        <strain evidence="2">CBS 314.62</strain>
    </source>
</reference>
<accession>A0AAE0WXT3</accession>
<feature type="compositionally biased region" description="Polar residues" evidence="1">
    <location>
        <begin position="1"/>
        <end position="12"/>
    </location>
</feature>
<dbReference type="Proteomes" id="UP001270362">
    <property type="component" value="Unassembled WGS sequence"/>
</dbReference>
<sequence length="205" mass="21080">MLANNGANSQPLVATGDTVGGADSLETGTLPSTNDGGHEPPGSRSTAVTSSSGTTIHNTLHFNDARSSERAPQNLHIPYGHTPGPHQTIYRSSPGGSDIEGRGTGIGVDLEAPSGVACERPNSMASAENTLAKLCAAAGKAAYVFADSNSGSQALSGPDDEAGRTVQALPNGRAHALCRQQNKLRRCFLRPTLAGEPRHNNGKMS</sequence>
<proteinExistence type="predicted"/>
<feature type="compositionally biased region" description="Polar residues" evidence="1">
    <location>
        <begin position="26"/>
        <end position="35"/>
    </location>
</feature>
<feature type="region of interest" description="Disordered" evidence="1">
    <location>
        <begin position="1"/>
        <end position="108"/>
    </location>
</feature>
<dbReference type="EMBL" id="JAULSO010000002">
    <property type="protein sequence ID" value="KAK3687199.1"/>
    <property type="molecule type" value="Genomic_DNA"/>
</dbReference>
<keyword evidence="4" id="KW-1185">Reference proteome</keyword>
<reference evidence="2" key="1">
    <citation type="journal article" date="2023" name="Mol. Phylogenet. Evol.">
        <title>Genome-scale phylogeny and comparative genomics of the fungal order Sordariales.</title>
        <authorList>
            <person name="Hensen N."/>
            <person name="Bonometti L."/>
            <person name="Westerberg I."/>
            <person name="Brannstrom I.O."/>
            <person name="Guillou S."/>
            <person name="Cros-Aarteil S."/>
            <person name="Calhoun S."/>
            <person name="Haridas S."/>
            <person name="Kuo A."/>
            <person name="Mondo S."/>
            <person name="Pangilinan J."/>
            <person name="Riley R."/>
            <person name="LaButti K."/>
            <person name="Andreopoulos B."/>
            <person name="Lipzen A."/>
            <person name="Chen C."/>
            <person name="Yan M."/>
            <person name="Daum C."/>
            <person name="Ng V."/>
            <person name="Clum A."/>
            <person name="Steindorff A."/>
            <person name="Ohm R.A."/>
            <person name="Martin F."/>
            <person name="Silar P."/>
            <person name="Natvig D.O."/>
            <person name="Lalanne C."/>
            <person name="Gautier V."/>
            <person name="Ament-Velasquez S.L."/>
            <person name="Kruys A."/>
            <person name="Hutchinson M.I."/>
            <person name="Powell A.J."/>
            <person name="Barry K."/>
            <person name="Miller A.N."/>
            <person name="Grigoriev I.V."/>
            <person name="Debuchy R."/>
            <person name="Gladieux P."/>
            <person name="Hiltunen Thoren M."/>
            <person name="Johannesson H."/>
        </authorList>
    </citation>
    <scope>NUCLEOTIDE SEQUENCE</scope>
    <source>
        <strain evidence="2">CBS 314.62</strain>
    </source>
</reference>
<comment type="caution">
    <text evidence="2">The sequence shown here is derived from an EMBL/GenBank/DDBJ whole genome shotgun (WGS) entry which is preliminary data.</text>
</comment>
<organism evidence="2 4">
    <name type="scientific">Podospora appendiculata</name>
    <dbReference type="NCBI Taxonomy" id="314037"/>
    <lineage>
        <taxon>Eukaryota</taxon>
        <taxon>Fungi</taxon>
        <taxon>Dikarya</taxon>
        <taxon>Ascomycota</taxon>
        <taxon>Pezizomycotina</taxon>
        <taxon>Sordariomycetes</taxon>
        <taxon>Sordariomycetidae</taxon>
        <taxon>Sordariales</taxon>
        <taxon>Podosporaceae</taxon>
        <taxon>Podospora</taxon>
    </lineage>
</organism>
<protein>
    <submittedName>
        <fullName evidence="2">Uncharacterized protein</fullName>
    </submittedName>
</protein>
<name>A0AAE0WXT3_9PEZI</name>
<evidence type="ECO:0000313" key="2">
    <source>
        <dbReference type="EMBL" id="KAK3680524.1"/>
    </source>
</evidence>
<feature type="compositionally biased region" description="Polar residues" evidence="1">
    <location>
        <begin position="43"/>
        <end position="61"/>
    </location>
</feature>
<dbReference type="EMBL" id="JAULSO010000024">
    <property type="protein sequence ID" value="KAK3680524.1"/>
    <property type="molecule type" value="Genomic_DNA"/>
</dbReference>